<dbReference type="EMBL" id="VSSQ01000503">
    <property type="protein sequence ID" value="MPL96296.1"/>
    <property type="molecule type" value="Genomic_DNA"/>
</dbReference>
<organism evidence="1">
    <name type="scientific">bioreactor metagenome</name>
    <dbReference type="NCBI Taxonomy" id="1076179"/>
    <lineage>
        <taxon>unclassified sequences</taxon>
        <taxon>metagenomes</taxon>
        <taxon>ecological metagenomes</taxon>
    </lineage>
</organism>
<evidence type="ECO:0008006" key="2">
    <source>
        <dbReference type="Google" id="ProtNLM"/>
    </source>
</evidence>
<comment type="caution">
    <text evidence="1">The sequence shown here is derived from an EMBL/GenBank/DDBJ whole genome shotgun (WGS) entry which is preliminary data.</text>
</comment>
<dbReference type="Gene3D" id="3.40.50.1010">
    <property type="entry name" value="5'-nuclease"/>
    <property type="match status" value="1"/>
</dbReference>
<reference evidence="1" key="1">
    <citation type="submission" date="2019-08" db="EMBL/GenBank/DDBJ databases">
        <authorList>
            <person name="Kucharzyk K."/>
            <person name="Murdoch R.W."/>
            <person name="Higgins S."/>
            <person name="Loffler F."/>
        </authorList>
    </citation>
    <scope>NUCLEOTIDE SEQUENCE</scope>
</reference>
<accession>A0A644VYA0</accession>
<evidence type="ECO:0000313" key="1">
    <source>
        <dbReference type="EMBL" id="MPL96296.1"/>
    </source>
</evidence>
<dbReference type="AlphaFoldDB" id="A0A644VYA0"/>
<protein>
    <recommendedName>
        <fullName evidence="2">NYN domain-containing protein</fullName>
    </recommendedName>
</protein>
<name>A0A644VYA0_9ZZZZ</name>
<proteinExistence type="predicted"/>
<sequence length="252" mass="28754">MKTIAVIIDFDNYFGSEISKITSESLELAFSELVNLCEDKFREFDSISIRLYGGWYNEMALTKQASGLQQLLYNVSVFPKVQNGRIINGSIEMVSELYGVPDFTWGYTYKETNGIKHVRIDFDIADELCSNNRSACPKFILYKFTKSKDKVCPVEGCNNIHKNIFKGVEQKMVDTLIACDILSIADDDMTKGMVVISDDQDHFPSLALAVEKQKTKRTRNLDNILLVIQNDMKHQFIAEFLKPFEIQTILLS</sequence>
<gene>
    <name evidence="1" type="ORF">SDC9_42471</name>
</gene>